<accession>A0A067SVD9</accession>
<evidence type="ECO:0000256" key="1">
    <source>
        <dbReference type="SAM" id="Phobius"/>
    </source>
</evidence>
<keyword evidence="1" id="KW-1133">Transmembrane helix</keyword>
<gene>
    <name evidence="3" type="ORF">GALMADRAFT_75965</name>
</gene>
<dbReference type="AlphaFoldDB" id="A0A067SVD9"/>
<keyword evidence="4" id="KW-1185">Reference proteome</keyword>
<evidence type="ECO:0000313" key="3">
    <source>
        <dbReference type="EMBL" id="KDR70743.1"/>
    </source>
</evidence>
<feature type="domain" description="DUF6535" evidence="2">
    <location>
        <begin position="20"/>
        <end position="149"/>
    </location>
</feature>
<reference evidence="4" key="1">
    <citation type="journal article" date="2014" name="Proc. Natl. Acad. Sci. U.S.A.">
        <title>Extensive sampling of basidiomycete genomes demonstrates inadequacy of the white-rot/brown-rot paradigm for wood decay fungi.</title>
        <authorList>
            <person name="Riley R."/>
            <person name="Salamov A.A."/>
            <person name="Brown D.W."/>
            <person name="Nagy L.G."/>
            <person name="Floudas D."/>
            <person name="Held B.W."/>
            <person name="Levasseur A."/>
            <person name="Lombard V."/>
            <person name="Morin E."/>
            <person name="Otillar R."/>
            <person name="Lindquist E.A."/>
            <person name="Sun H."/>
            <person name="LaButti K.M."/>
            <person name="Schmutz J."/>
            <person name="Jabbour D."/>
            <person name="Luo H."/>
            <person name="Baker S.E."/>
            <person name="Pisabarro A.G."/>
            <person name="Walton J.D."/>
            <person name="Blanchette R.A."/>
            <person name="Henrissat B."/>
            <person name="Martin F."/>
            <person name="Cullen D."/>
            <person name="Hibbett D.S."/>
            <person name="Grigoriev I.V."/>
        </authorList>
    </citation>
    <scope>NUCLEOTIDE SEQUENCE [LARGE SCALE GENOMIC DNA]</scope>
    <source>
        <strain evidence="4">CBS 339.88</strain>
    </source>
</reference>
<dbReference type="HOGENOM" id="CLU_018688_2_1_1"/>
<feature type="transmembrane region" description="Helical" evidence="1">
    <location>
        <begin position="42"/>
        <end position="61"/>
    </location>
</feature>
<dbReference type="OrthoDB" id="2885050at2759"/>
<dbReference type="EMBL" id="KL142396">
    <property type="protein sequence ID" value="KDR70743.1"/>
    <property type="molecule type" value="Genomic_DNA"/>
</dbReference>
<dbReference type="Proteomes" id="UP000027222">
    <property type="component" value="Unassembled WGS sequence"/>
</dbReference>
<protein>
    <recommendedName>
        <fullName evidence="2">DUF6535 domain-containing protein</fullName>
    </recommendedName>
</protein>
<dbReference type="InterPro" id="IPR045338">
    <property type="entry name" value="DUF6535"/>
</dbReference>
<evidence type="ECO:0000313" key="4">
    <source>
        <dbReference type="Proteomes" id="UP000027222"/>
    </source>
</evidence>
<keyword evidence="1" id="KW-0812">Transmembrane</keyword>
<name>A0A067SVD9_GALM3</name>
<dbReference type="Pfam" id="PF20153">
    <property type="entry name" value="DUF6535"/>
    <property type="match status" value="1"/>
</dbReference>
<proteinExistence type="predicted"/>
<feature type="transmembrane region" description="Helical" evidence="1">
    <location>
        <begin position="111"/>
        <end position="131"/>
    </location>
</feature>
<organism evidence="3 4">
    <name type="scientific">Galerina marginata (strain CBS 339.88)</name>
    <dbReference type="NCBI Taxonomy" id="685588"/>
    <lineage>
        <taxon>Eukaryota</taxon>
        <taxon>Fungi</taxon>
        <taxon>Dikarya</taxon>
        <taxon>Basidiomycota</taxon>
        <taxon>Agaricomycotina</taxon>
        <taxon>Agaricomycetes</taxon>
        <taxon>Agaricomycetidae</taxon>
        <taxon>Agaricales</taxon>
        <taxon>Agaricineae</taxon>
        <taxon>Strophariaceae</taxon>
        <taxon>Galerina</taxon>
    </lineage>
</organism>
<feature type="non-terminal residue" evidence="3">
    <location>
        <position position="152"/>
    </location>
</feature>
<evidence type="ECO:0000259" key="2">
    <source>
        <dbReference type="Pfam" id="PF20153"/>
    </source>
</evidence>
<sequence length="152" mass="17175">MWKCGDTYQYPIPKPEGNPWDVVLEPYLKRDKIQCDAWKDEVQTLLIFAGLFSAVVTAFVIQSYQTLQPNPNDAAFLLLSRIADRLDNVTTSSTSSSTNFKPSASSIRINILWFISLILSLTTVLVGIVALQWIREHQRYTDAIKPKEALAI</sequence>
<keyword evidence="1" id="KW-0472">Membrane</keyword>